<comment type="caution">
    <text evidence="2">The sequence shown here is derived from an EMBL/GenBank/DDBJ whole genome shotgun (WGS) entry which is preliminary data.</text>
</comment>
<name>A0A6L5G503_9ACTN</name>
<protein>
    <recommendedName>
        <fullName evidence="4">DUF998 domain-containing protein</fullName>
    </recommendedName>
</protein>
<feature type="transmembrane region" description="Helical" evidence="1">
    <location>
        <begin position="74"/>
        <end position="97"/>
    </location>
</feature>
<feature type="transmembrane region" description="Helical" evidence="1">
    <location>
        <begin position="109"/>
        <end position="130"/>
    </location>
</feature>
<keyword evidence="1" id="KW-1133">Transmembrane helix</keyword>
<proteinExistence type="predicted"/>
<dbReference type="Proteomes" id="UP000477750">
    <property type="component" value="Unassembled WGS sequence"/>
</dbReference>
<keyword evidence="3" id="KW-1185">Reference proteome</keyword>
<organism evidence="2 3">
    <name type="scientific">Glycomyces albidus</name>
    <dbReference type="NCBI Taxonomy" id="2656774"/>
    <lineage>
        <taxon>Bacteria</taxon>
        <taxon>Bacillati</taxon>
        <taxon>Actinomycetota</taxon>
        <taxon>Actinomycetes</taxon>
        <taxon>Glycomycetales</taxon>
        <taxon>Glycomycetaceae</taxon>
        <taxon>Glycomyces</taxon>
    </lineage>
</organism>
<dbReference type="EMBL" id="WIAO01000003">
    <property type="protein sequence ID" value="MQM24719.1"/>
    <property type="molecule type" value="Genomic_DNA"/>
</dbReference>
<feature type="transmembrane region" description="Helical" evidence="1">
    <location>
        <begin position="45"/>
        <end position="67"/>
    </location>
</feature>
<dbReference type="AlphaFoldDB" id="A0A6L5G503"/>
<evidence type="ECO:0000256" key="1">
    <source>
        <dbReference type="SAM" id="Phobius"/>
    </source>
</evidence>
<keyword evidence="1" id="KW-0472">Membrane</keyword>
<reference evidence="2 3" key="1">
    <citation type="submission" date="2019-10" db="EMBL/GenBank/DDBJ databases">
        <title>Glycomyces albidus sp. nov., a novel actinomycete isolated from rhizosphere soil of wheat (Triticum aestivum L.).</title>
        <authorList>
            <person name="Qian L."/>
        </authorList>
    </citation>
    <scope>NUCLEOTIDE SEQUENCE [LARGE SCALE GENOMIC DNA]</scope>
    <source>
        <strain evidence="2 3">NEAU-7082</strain>
    </source>
</reference>
<evidence type="ECO:0000313" key="2">
    <source>
        <dbReference type="EMBL" id="MQM24719.1"/>
    </source>
</evidence>
<gene>
    <name evidence="2" type="ORF">GFD30_03855</name>
</gene>
<keyword evidence="1" id="KW-0812">Transmembrane</keyword>
<sequence>MYERAGRFLYWTLAIAVAVSIVHYADNYANYDAYPVPHAHSRIPAPSATAIGVSWFVFTAFGALAILLWRRRAIVWSAVALGVYSLSGLVGLAHYTVPGATDMAWWRQTHVIADVICGLALAAFAVWAALRHRELGRTAANER</sequence>
<evidence type="ECO:0000313" key="3">
    <source>
        <dbReference type="Proteomes" id="UP000477750"/>
    </source>
</evidence>
<accession>A0A6L5G503</accession>
<feature type="transmembrane region" description="Helical" evidence="1">
    <location>
        <begin position="7"/>
        <end position="25"/>
    </location>
</feature>
<dbReference type="RefSeq" id="WP_153023909.1">
    <property type="nucleotide sequence ID" value="NZ_WIAO01000003.1"/>
</dbReference>
<evidence type="ECO:0008006" key="4">
    <source>
        <dbReference type="Google" id="ProtNLM"/>
    </source>
</evidence>